<dbReference type="FunFam" id="1.10.630.10:FF:000018">
    <property type="entry name" value="Cytochrome P450 monooxygenase"/>
    <property type="match status" value="1"/>
</dbReference>
<keyword evidence="5 8" id="KW-0560">Oxidoreductase</keyword>
<accession>C1BDT1</accession>
<dbReference type="PANTHER" id="PTHR46696">
    <property type="entry name" value="P450, PUTATIVE (EUROFUNG)-RELATED"/>
    <property type="match status" value="1"/>
</dbReference>
<dbReference type="PRINTS" id="PR00359">
    <property type="entry name" value="BP450"/>
</dbReference>
<dbReference type="PATRIC" id="fig|632772.20.peg.8501"/>
<keyword evidence="7 8" id="KW-0503">Monooxygenase</keyword>
<dbReference type="GO" id="GO:0020037">
    <property type="term" value="F:heme binding"/>
    <property type="evidence" value="ECO:0007669"/>
    <property type="project" value="InterPro"/>
</dbReference>
<evidence type="ECO:0000256" key="3">
    <source>
        <dbReference type="ARBA" id="ARBA00022617"/>
    </source>
</evidence>
<dbReference type="Gene3D" id="1.10.630.10">
    <property type="entry name" value="Cytochrome P450"/>
    <property type="match status" value="1"/>
</dbReference>
<evidence type="ECO:0000256" key="8">
    <source>
        <dbReference type="RuleBase" id="RU000461"/>
    </source>
</evidence>
<evidence type="ECO:0000313" key="10">
    <source>
        <dbReference type="Proteomes" id="UP000002212"/>
    </source>
</evidence>
<reference evidence="9 10" key="1">
    <citation type="journal article" date="2005" name="J. Biosci. Bioeng.">
        <title>Isolation and characterization of benzene-tolerant Rhodococcus opacus strains.</title>
        <authorList>
            <person name="Na K.S."/>
            <person name="Kuroda A."/>
            <person name="Takiguchi N."/>
            <person name="Ikeda T."/>
            <person name="Ohtake H."/>
            <person name="Kato J."/>
        </authorList>
    </citation>
    <scope>NUCLEOTIDE SEQUENCE [LARGE SCALE GENOMIC DNA]</scope>
    <source>
        <strain evidence="9 10">B4</strain>
        <plasmid evidence="9">pROB02</plasmid>
    </source>
</reference>
<dbReference type="InterPro" id="IPR017972">
    <property type="entry name" value="Cyt_P450_CS"/>
</dbReference>
<gene>
    <name evidence="9" type="ordered locus">ROP_pROB02-01210</name>
</gene>
<evidence type="ECO:0000256" key="6">
    <source>
        <dbReference type="ARBA" id="ARBA00023004"/>
    </source>
</evidence>
<dbReference type="InterPro" id="IPR001128">
    <property type="entry name" value="Cyt_P450"/>
</dbReference>
<dbReference type="KEGG" id="rop:ROP_pROB02-01210"/>
<dbReference type="GO" id="GO:0016705">
    <property type="term" value="F:oxidoreductase activity, acting on paired donors, with incorporation or reduction of molecular oxygen"/>
    <property type="evidence" value="ECO:0007669"/>
    <property type="project" value="InterPro"/>
</dbReference>
<organism evidence="9 10">
    <name type="scientific">Rhodococcus opacus (strain B4)</name>
    <dbReference type="NCBI Taxonomy" id="632772"/>
    <lineage>
        <taxon>Bacteria</taxon>
        <taxon>Bacillati</taxon>
        <taxon>Actinomycetota</taxon>
        <taxon>Actinomycetes</taxon>
        <taxon>Mycobacteriales</taxon>
        <taxon>Nocardiaceae</taxon>
        <taxon>Rhodococcus</taxon>
    </lineage>
</organism>
<name>C1BDT1_RHOOB</name>
<dbReference type="AlphaFoldDB" id="C1BDT1"/>
<keyword evidence="6 8" id="KW-0408">Iron</keyword>
<keyword evidence="4 8" id="KW-0479">Metal-binding</keyword>
<dbReference type="PROSITE" id="PS00086">
    <property type="entry name" value="CYTOCHROME_P450"/>
    <property type="match status" value="1"/>
</dbReference>
<dbReference type="SUPFAM" id="SSF48264">
    <property type="entry name" value="Cytochrome P450"/>
    <property type="match status" value="1"/>
</dbReference>
<dbReference type="GO" id="GO:0004497">
    <property type="term" value="F:monooxygenase activity"/>
    <property type="evidence" value="ECO:0007669"/>
    <property type="project" value="UniProtKB-KW"/>
</dbReference>
<reference evidence="9 10" key="2">
    <citation type="submission" date="2009-03" db="EMBL/GenBank/DDBJ databases">
        <title>Comparison of the complete genome sequences of Rhodococcus erythropolis PR4 and Rhodococcus opacus B4.</title>
        <authorList>
            <person name="Takarada H."/>
            <person name="Sekine M."/>
            <person name="Hosoyama A."/>
            <person name="Yamada R."/>
            <person name="Fujisawa T."/>
            <person name="Omata S."/>
            <person name="Shimizu A."/>
            <person name="Tsukatani N."/>
            <person name="Tanikawa S."/>
            <person name="Fujita N."/>
            <person name="Harayama S."/>
        </authorList>
    </citation>
    <scope>NUCLEOTIDE SEQUENCE [LARGE SCALE GENOMIC DNA]</scope>
    <source>
        <strain evidence="9 10">B4</strain>
        <plasmid evidence="9 10">pROB02</plasmid>
    </source>
</reference>
<dbReference type="EMBL" id="AP011117">
    <property type="protein sequence ID" value="BAH47134.1"/>
    <property type="molecule type" value="Genomic_DNA"/>
</dbReference>
<geneLocation type="plasmid" evidence="9 10">
    <name>pROB02</name>
</geneLocation>
<dbReference type="InterPro" id="IPR036396">
    <property type="entry name" value="Cyt_P450_sf"/>
</dbReference>
<dbReference type="Pfam" id="PF00067">
    <property type="entry name" value="p450"/>
    <property type="match status" value="1"/>
</dbReference>
<sequence length="405" mass="45232">MDKVAATEAASRADLMDISIFGQDREMPVFDELRAHDPVHWNAPSPLGPGFWALTKYADVKSAASDNIRLSSAGGTQILDRKVEGKLASLHNMDDPEHAQLRKIAVPHLRALRVQQWQDAIDEAVKYLLDDVASRAGEFDMVHTVSAKLPMLVLSRVLGVPAADAPRMVDWTNRLTSSDPADEVDQAALASARDEVMAYFEKLTELRRREPTTDLISVLANGKKDGRPLTWEELAAYYILLVAAGNETARHAVSGGTMLLHRHPETWQRLVADQSLLPSAVEEILRWVTPVAAMRRTALEPLRIGDKDIAAGDKVVLWFSAANRDPEVFEAPHEFRIDRTPNEHLTFGWGIHFCLGAHLARAEIRTFFGEVLRRGIRFEVMGEPTRVQHNIFRGWTQLPVRVGKA</sequence>
<evidence type="ECO:0000256" key="1">
    <source>
        <dbReference type="ARBA" id="ARBA00001971"/>
    </source>
</evidence>
<keyword evidence="3 8" id="KW-0349">Heme</keyword>
<evidence type="ECO:0000256" key="7">
    <source>
        <dbReference type="ARBA" id="ARBA00023033"/>
    </source>
</evidence>
<dbReference type="Proteomes" id="UP000002212">
    <property type="component" value="Plasmid pROB02"/>
</dbReference>
<evidence type="ECO:0000256" key="2">
    <source>
        <dbReference type="ARBA" id="ARBA00010617"/>
    </source>
</evidence>
<dbReference type="HOGENOM" id="CLU_033716_0_2_11"/>
<protein>
    <submittedName>
        <fullName evidence="9">Cytochrome P450</fullName>
    </submittedName>
</protein>
<evidence type="ECO:0000256" key="4">
    <source>
        <dbReference type="ARBA" id="ARBA00022723"/>
    </source>
</evidence>
<evidence type="ECO:0000313" key="9">
    <source>
        <dbReference type="EMBL" id="BAH47134.1"/>
    </source>
</evidence>
<keyword evidence="9" id="KW-0614">Plasmid</keyword>
<dbReference type="GO" id="GO:0005506">
    <property type="term" value="F:iron ion binding"/>
    <property type="evidence" value="ECO:0007669"/>
    <property type="project" value="InterPro"/>
</dbReference>
<dbReference type="InterPro" id="IPR002397">
    <property type="entry name" value="Cyt_P450_B"/>
</dbReference>
<comment type="similarity">
    <text evidence="2 8">Belongs to the cytochrome P450 family.</text>
</comment>
<comment type="cofactor">
    <cofactor evidence="1">
        <name>heme</name>
        <dbReference type="ChEBI" id="CHEBI:30413"/>
    </cofactor>
</comment>
<evidence type="ECO:0000256" key="5">
    <source>
        <dbReference type="ARBA" id="ARBA00023002"/>
    </source>
</evidence>
<dbReference type="CDD" id="cd11033">
    <property type="entry name" value="CYP142-like"/>
    <property type="match status" value="1"/>
</dbReference>
<proteinExistence type="inferred from homology"/>
<dbReference type="PANTHER" id="PTHR46696:SF1">
    <property type="entry name" value="CYTOCHROME P450 YJIB-RELATED"/>
    <property type="match status" value="1"/>
</dbReference>